<dbReference type="STRING" id="1936003.STSP2_01895"/>
<reference evidence="2" key="1">
    <citation type="submission" date="2017-02" db="EMBL/GenBank/DDBJ databases">
        <title>Comparative genomics and description of representatives of a novel lineage of planctomycetes thriving in anoxic sediments.</title>
        <authorList>
            <person name="Spring S."/>
            <person name="Bunk B."/>
            <person name="Sproer C."/>
        </authorList>
    </citation>
    <scope>NUCLEOTIDE SEQUENCE [LARGE SCALE GENOMIC DNA]</scope>
    <source>
        <strain evidence="2">ST-NAGAB-D1</strain>
    </source>
</reference>
<name>A0A1U9NLA9_9BACT</name>
<evidence type="ECO:0000313" key="2">
    <source>
        <dbReference type="Proteomes" id="UP000189674"/>
    </source>
</evidence>
<organism evidence="1 2">
    <name type="scientific">Anaerohalosphaera lusitana</name>
    <dbReference type="NCBI Taxonomy" id="1936003"/>
    <lineage>
        <taxon>Bacteria</taxon>
        <taxon>Pseudomonadati</taxon>
        <taxon>Planctomycetota</taxon>
        <taxon>Phycisphaerae</taxon>
        <taxon>Sedimentisphaerales</taxon>
        <taxon>Anaerohalosphaeraceae</taxon>
        <taxon>Anaerohalosphaera</taxon>
    </lineage>
</organism>
<protein>
    <submittedName>
        <fullName evidence="1">Uncharacterized protein</fullName>
    </submittedName>
</protein>
<dbReference type="RefSeq" id="WP_146661980.1">
    <property type="nucleotide sequence ID" value="NZ_CP019791.1"/>
</dbReference>
<gene>
    <name evidence="1" type="ORF">STSP2_01895</name>
</gene>
<dbReference type="OrthoDB" id="258484at2"/>
<dbReference type="Proteomes" id="UP000189674">
    <property type="component" value="Chromosome"/>
</dbReference>
<accession>A0A1U9NLA9</accession>
<dbReference type="AlphaFoldDB" id="A0A1U9NLA9"/>
<proteinExistence type="predicted"/>
<dbReference type="EMBL" id="CP019791">
    <property type="protein sequence ID" value="AQT68723.1"/>
    <property type="molecule type" value="Genomic_DNA"/>
</dbReference>
<dbReference type="KEGG" id="alus:STSP2_01895"/>
<evidence type="ECO:0000313" key="1">
    <source>
        <dbReference type="EMBL" id="AQT68723.1"/>
    </source>
</evidence>
<sequence>MNPTKEKLKIAARLQQALITGRCNRLIETSHRTQRFADMAAHIMKNSHKLELAAVRGWHGAAKKCLSRIDRLCLEINYWISANKETLAPPRTKTPTIRQLIEELDQIEADCGGFRFDPPRDTLSVTTAPITLEGVYLGPFEISLYIEGLTSSDNRSKYYVTALDPHPAASESAVTHPHISNELVCEGDGTVPIRKALEQGRFADFFSMVESILKVYNPESPYIPIEDWEGISCYECGFITDPDHTLYCEFCGYDFCQGCVMFCQCCRQITACISCQDECIDCGDTICPDCTRTCSECGDNFCVKCIGEDICRDCLAERSNENGQEKQNDSQDQITIENS</sequence>
<keyword evidence="2" id="KW-1185">Reference proteome</keyword>